<feature type="domain" description="Protein-glutamine gamma-glutamyltransferase-like C-terminal" evidence="3">
    <location>
        <begin position="582"/>
        <end position="645"/>
    </location>
</feature>
<reference evidence="4 5" key="1">
    <citation type="submission" date="2019-02" db="EMBL/GenBank/DDBJ databases">
        <title>Deep-cultivation of Planctomycetes and their phenomic and genomic characterization uncovers novel biology.</title>
        <authorList>
            <person name="Wiegand S."/>
            <person name="Jogler M."/>
            <person name="Boedeker C."/>
            <person name="Pinto D."/>
            <person name="Vollmers J."/>
            <person name="Rivas-Marin E."/>
            <person name="Kohn T."/>
            <person name="Peeters S.H."/>
            <person name="Heuer A."/>
            <person name="Rast P."/>
            <person name="Oberbeckmann S."/>
            <person name="Bunk B."/>
            <person name="Jeske O."/>
            <person name="Meyerdierks A."/>
            <person name="Storesund J.E."/>
            <person name="Kallscheuer N."/>
            <person name="Luecker S."/>
            <person name="Lage O.M."/>
            <person name="Pohl T."/>
            <person name="Merkel B.J."/>
            <person name="Hornburger P."/>
            <person name="Mueller R.-W."/>
            <person name="Bruemmer F."/>
            <person name="Labrenz M."/>
            <person name="Spormann A.M."/>
            <person name="Op den Camp H."/>
            <person name="Overmann J."/>
            <person name="Amann R."/>
            <person name="Jetten M.S.M."/>
            <person name="Mascher T."/>
            <person name="Medema M.H."/>
            <person name="Devos D.P."/>
            <person name="Kaster A.-K."/>
            <person name="Ovreas L."/>
            <person name="Rohde M."/>
            <person name="Galperin M.Y."/>
            <person name="Jogler C."/>
        </authorList>
    </citation>
    <scope>NUCLEOTIDE SEQUENCE [LARGE SCALE GENOMIC DNA]</scope>
    <source>
        <strain evidence="4 5">EC9</strain>
    </source>
</reference>
<keyword evidence="2" id="KW-0812">Transmembrane</keyword>
<feature type="transmembrane region" description="Helical" evidence="2">
    <location>
        <begin position="219"/>
        <end position="237"/>
    </location>
</feature>
<feature type="transmembrane region" description="Helical" evidence="2">
    <location>
        <begin position="495"/>
        <end position="514"/>
    </location>
</feature>
<dbReference type="AlphaFoldDB" id="A0A517M3Y2"/>
<feature type="region of interest" description="Disordered" evidence="1">
    <location>
        <begin position="142"/>
        <end position="180"/>
    </location>
</feature>
<keyword evidence="5" id="KW-1185">Reference proteome</keyword>
<proteinExistence type="predicted"/>
<feature type="region of interest" description="Disordered" evidence="1">
    <location>
        <begin position="290"/>
        <end position="486"/>
    </location>
</feature>
<name>A0A517M3Y2_9BACT</name>
<feature type="transmembrane region" description="Helical" evidence="2">
    <location>
        <begin position="186"/>
        <end position="207"/>
    </location>
</feature>
<dbReference type="EMBL" id="CP036261">
    <property type="protein sequence ID" value="QDS89564.1"/>
    <property type="molecule type" value="Genomic_DNA"/>
</dbReference>
<keyword evidence="2" id="KW-1133">Transmembrane helix</keyword>
<evidence type="ECO:0000313" key="5">
    <source>
        <dbReference type="Proteomes" id="UP000319557"/>
    </source>
</evidence>
<evidence type="ECO:0000313" key="4">
    <source>
        <dbReference type="EMBL" id="QDS89564.1"/>
    </source>
</evidence>
<feature type="transmembrane region" description="Helical" evidence="2">
    <location>
        <begin position="257"/>
        <end position="276"/>
    </location>
</feature>
<feature type="compositionally biased region" description="Basic and acidic residues" evidence="1">
    <location>
        <begin position="331"/>
        <end position="466"/>
    </location>
</feature>
<keyword evidence="2" id="KW-0472">Membrane</keyword>
<feature type="compositionally biased region" description="Basic and acidic residues" evidence="1">
    <location>
        <begin position="308"/>
        <end position="321"/>
    </location>
</feature>
<dbReference type="InterPro" id="IPR025403">
    <property type="entry name" value="TgpA-like_C"/>
</dbReference>
<dbReference type="RefSeq" id="WP_145347351.1">
    <property type="nucleotide sequence ID" value="NZ_CP036261.1"/>
</dbReference>
<organism evidence="4 5">
    <name type="scientific">Rosistilla ulvae</name>
    <dbReference type="NCBI Taxonomy" id="1930277"/>
    <lineage>
        <taxon>Bacteria</taxon>
        <taxon>Pseudomonadati</taxon>
        <taxon>Planctomycetota</taxon>
        <taxon>Planctomycetia</taxon>
        <taxon>Pirellulales</taxon>
        <taxon>Pirellulaceae</taxon>
        <taxon>Rosistilla</taxon>
    </lineage>
</organism>
<sequence>MVQRRDKTTIDYIVIALNPALIVTMIASLVYFLTLCMYRGDFIARINYILFLFIVAAVGIARIAIEEGRGRAMAFALGLGAATLLSTMRFVGEGMLMVVGLLTVIWYLADRITIDCTLIDEQSDASGEGLMQGGLFGGAAKQESDVSLDGTTQSLTDRRDNDQAATGTNDPQRPRGKKRGHRPGMWILYLAFAAIPLYGLGQVLLPGDTATRDSALRSLAIYLASSLLLLVTTSFLGMRRYLRQRGVDMPAGISIRWLGFGAALVAGLLMLCFLLPKPGQLLASLELPSSVSSPEGLQSNKQGWGDEGVEKGKPENARGGEGEQGSGGEKPGGDKSGGEKSGGEKSGGEKSGGEKSGGEKSGGEKSGGEKSGGEKSGGEKSGGEKSGGEKSGGEKSGGEKSGGEKSGGEKSGGEKSGGEKSGGEKSGGEKTDDEKSESGGESADDSKAASDGSDPKSESDAGEPRDQQGNSASEPPPPPPSEGWKMPDILSKLSGLLRFLIFALLAGIVAFYAMRHWDEIVGWLRELFGGWGGNGAVEPPVEAARTIVPPAPPRPFSAYANPLDDASISMERAVVVSFNALNAWAREHDCPRPEQLTPTEFTQLLGGRFPEQARNIMLTAEMYNVVVYGNRNVNPAHRKTLQSLWSFMQQPASRPAARSGPPKVNR</sequence>
<protein>
    <recommendedName>
        <fullName evidence="3">Protein-glutamine gamma-glutamyltransferase-like C-terminal domain-containing protein</fullName>
    </recommendedName>
</protein>
<feature type="transmembrane region" description="Helical" evidence="2">
    <location>
        <begin position="94"/>
        <end position="109"/>
    </location>
</feature>
<evidence type="ECO:0000259" key="3">
    <source>
        <dbReference type="Pfam" id="PF13559"/>
    </source>
</evidence>
<gene>
    <name evidence="4" type="ORF">EC9_37640</name>
</gene>
<dbReference type="Proteomes" id="UP000319557">
    <property type="component" value="Chromosome"/>
</dbReference>
<dbReference type="Pfam" id="PF13559">
    <property type="entry name" value="DUF4129"/>
    <property type="match status" value="1"/>
</dbReference>
<dbReference type="KEGG" id="ruv:EC9_37640"/>
<accession>A0A517M3Y2</accession>
<dbReference type="OrthoDB" id="289048at2"/>
<feature type="transmembrane region" description="Helical" evidence="2">
    <location>
        <begin position="12"/>
        <end position="34"/>
    </location>
</feature>
<feature type="transmembrane region" description="Helical" evidence="2">
    <location>
        <begin position="46"/>
        <end position="65"/>
    </location>
</feature>
<evidence type="ECO:0000256" key="2">
    <source>
        <dbReference type="SAM" id="Phobius"/>
    </source>
</evidence>
<evidence type="ECO:0000256" key="1">
    <source>
        <dbReference type="SAM" id="MobiDB-lite"/>
    </source>
</evidence>